<evidence type="ECO:0000256" key="4">
    <source>
        <dbReference type="ARBA" id="ARBA00022723"/>
    </source>
</evidence>
<comment type="PTM">
    <text evidence="11">The Fe-S cluster can be nitrosylated by nitric oxide (NO).</text>
</comment>
<keyword evidence="9 11" id="KW-1015">Disulfide bond</keyword>
<dbReference type="PANTHER" id="PTHR38839">
    <property type="entry name" value="TRANSCRIPTIONAL REGULATOR WHID-RELATED"/>
    <property type="match status" value="1"/>
</dbReference>
<evidence type="ECO:0000256" key="6">
    <source>
        <dbReference type="ARBA" id="ARBA00023014"/>
    </source>
</evidence>
<evidence type="ECO:0000256" key="11">
    <source>
        <dbReference type="HAMAP-Rule" id="MF_01479"/>
    </source>
</evidence>
<sequence>MCATHPKPDLWWPIGASDEAQTQATEAKAECRACPVLDACREWALTQPEGYGVWGGMTAVERAAHLKRTVRPDPDFPTSKGQRAERQAPRLAVA</sequence>
<keyword evidence="11" id="KW-0963">Cytoplasm</keyword>
<evidence type="ECO:0000256" key="9">
    <source>
        <dbReference type="ARBA" id="ARBA00023157"/>
    </source>
</evidence>
<comment type="similarity">
    <text evidence="2 11">Belongs to the WhiB family.</text>
</comment>
<evidence type="ECO:0000256" key="10">
    <source>
        <dbReference type="ARBA" id="ARBA00023163"/>
    </source>
</evidence>
<evidence type="ECO:0000259" key="13">
    <source>
        <dbReference type="PROSITE" id="PS51674"/>
    </source>
</evidence>
<comment type="function">
    <text evidence="11">Acts as a transcriptional regulator. Probably redox-responsive. The apo- but not holo-form probably binds DNA.</text>
</comment>
<evidence type="ECO:0000256" key="1">
    <source>
        <dbReference type="ARBA" id="ARBA00004496"/>
    </source>
</evidence>
<comment type="caution">
    <text evidence="14">The sequence shown here is derived from an EMBL/GenBank/DDBJ whole genome shotgun (WGS) entry which is preliminary data.</text>
</comment>
<keyword evidence="3 11" id="KW-0004">4Fe-4S</keyword>
<protein>
    <recommendedName>
        <fullName evidence="11">Transcriptional regulator WhiB</fullName>
    </recommendedName>
</protein>
<dbReference type="Pfam" id="PF02467">
    <property type="entry name" value="Whib"/>
    <property type="match status" value="1"/>
</dbReference>
<evidence type="ECO:0000256" key="2">
    <source>
        <dbReference type="ARBA" id="ARBA00006597"/>
    </source>
</evidence>
<dbReference type="HAMAP" id="MF_01479">
    <property type="entry name" value="WhiB"/>
    <property type="match status" value="1"/>
</dbReference>
<feature type="binding site" evidence="11">
    <location>
        <position position="40"/>
    </location>
    <ligand>
        <name>[4Fe-4S] cluster</name>
        <dbReference type="ChEBI" id="CHEBI:49883"/>
    </ligand>
</feature>
<keyword evidence="6 11" id="KW-0411">Iron-sulfur</keyword>
<comment type="PTM">
    <text evidence="11">Upon Fe-S cluster removal intramolecular disulfide bonds are formed.</text>
</comment>
<evidence type="ECO:0000256" key="7">
    <source>
        <dbReference type="ARBA" id="ARBA00023015"/>
    </source>
</evidence>
<evidence type="ECO:0000256" key="5">
    <source>
        <dbReference type="ARBA" id="ARBA00023004"/>
    </source>
</evidence>
<feature type="domain" description="4Fe-4S Wbl-type" evidence="13">
    <location>
        <begin position="1"/>
        <end position="64"/>
    </location>
</feature>
<dbReference type="PANTHER" id="PTHR38839:SF6">
    <property type="entry name" value="TRANSCRIPTIONAL REGULATOR WHIB1"/>
    <property type="match status" value="1"/>
</dbReference>
<proteinExistence type="inferred from homology"/>
<dbReference type="EMBL" id="JAJAGO010000006">
    <property type="protein sequence ID" value="MCT2591101.1"/>
    <property type="molecule type" value="Genomic_DNA"/>
</dbReference>
<feature type="binding site" evidence="11">
    <location>
        <position position="31"/>
    </location>
    <ligand>
        <name>[4Fe-4S] cluster</name>
        <dbReference type="ChEBI" id="CHEBI:49883"/>
    </ligand>
</feature>
<evidence type="ECO:0000256" key="12">
    <source>
        <dbReference type="SAM" id="MobiDB-lite"/>
    </source>
</evidence>
<comment type="cofactor">
    <cofactor evidence="11">
        <name>[4Fe-4S] cluster</name>
        <dbReference type="ChEBI" id="CHEBI:49883"/>
    </cofactor>
    <text evidence="11">Binds 1 [4Fe-4S] cluster per subunit. Following nitrosylation of the [4Fe-4S] cluster binds 1 [4Fe-8(NO)] cluster per subunit.</text>
</comment>
<keyword evidence="5 11" id="KW-0408">Iron</keyword>
<keyword evidence="7 11" id="KW-0805">Transcription regulation</keyword>
<dbReference type="InterPro" id="IPR003482">
    <property type="entry name" value="Whib"/>
</dbReference>
<gene>
    <name evidence="11" type="primary">whiB</name>
    <name evidence="14" type="ORF">LHJ74_14485</name>
</gene>
<feature type="binding site" evidence="11">
    <location>
        <position position="2"/>
    </location>
    <ligand>
        <name>[4Fe-4S] cluster</name>
        <dbReference type="ChEBI" id="CHEBI:49883"/>
    </ligand>
</feature>
<evidence type="ECO:0000256" key="3">
    <source>
        <dbReference type="ARBA" id="ARBA00022485"/>
    </source>
</evidence>
<keyword evidence="8 11" id="KW-0238">DNA-binding</keyword>
<keyword evidence="4 11" id="KW-0479">Metal-binding</keyword>
<evidence type="ECO:0000313" key="15">
    <source>
        <dbReference type="Proteomes" id="UP001156389"/>
    </source>
</evidence>
<comment type="subcellular location">
    <subcellularLocation>
        <location evidence="1 11">Cytoplasm</location>
    </subcellularLocation>
</comment>
<dbReference type="InterPro" id="IPR034768">
    <property type="entry name" value="4FE4S_WBL"/>
</dbReference>
<accession>A0ABT2JTL1</accession>
<organism evidence="14 15">
    <name type="scientific">Streptomyces gossypii</name>
    <dbReference type="NCBI Taxonomy" id="2883101"/>
    <lineage>
        <taxon>Bacteria</taxon>
        <taxon>Bacillati</taxon>
        <taxon>Actinomycetota</taxon>
        <taxon>Actinomycetes</taxon>
        <taxon>Kitasatosporales</taxon>
        <taxon>Streptomycetaceae</taxon>
        <taxon>Streptomyces</taxon>
    </lineage>
</organism>
<name>A0ABT2JTL1_9ACTN</name>
<feature type="region of interest" description="Disordered" evidence="12">
    <location>
        <begin position="68"/>
        <end position="94"/>
    </location>
</feature>
<keyword evidence="15" id="KW-1185">Reference proteome</keyword>
<reference evidence="14 15" key="1">
    <citation type="submission" date="2021-10" db="EMBL/GenBank/DDBJ databases">
        <title>Streptomyces gossypii sp. nov., isolated from soil collected from cotton field.</title>
        <authorList>
            <person name="Ge X."/>
            <person name="Chen X."/>
            <person name="Liu W."/>
        </authorList>
    </citation>
    <scope>NUCLEOTIDE SEQUENCE [LARGE SCALE GENOMIC DNA]</scope>
    <source>
        <strain evidence="14 15">N2-109</strain>
    </source>
</reference>
<feature type="binding site" evidence="11">
    <location>
        <position position="34"/>
    </location>
    <ligand>
        <name>[4Fe-4S] cluster</name>
        <dbReference type="ChEBI" id="CHEBI:49883"/>
    </ligand>
</feature>
<keyword evidence="10 11" id="KW-0804">Transcription</keyword>
<dbReference type="PROSITE" id="PS51674">
    <property type="entry name" value="4FE4S_WBL"/>
    <property type="match status" value="1"/>
</dbReference>
<dbReference type="Proteomes" id="UP001156389">
    <property type="component" value="Unassembled WGS sequence"/>
</dbReference>
<evidence type="ECO:0000256" key="8">
    <source>
        <dbReference type="ARBA" id="ARBA00023125"/>
    </source>
</evidence>
<evidence type="ECO:0000313" key="14">
    <source>
        <dbReference type="EMBL" id="MCT2591101.1"/>
    </source>
</evidence>